<feature type="compositionally biased region" description="Low complexity" evidence="1">
    <location>
        <begin position="23"/>
        <end position="41"/>
    </location>
</feature>
<dbReference type="EMBL" id="SZQL01000005">
    <property type="protein sequence ID" value="TKK69404.1"/>
    <property type="molecule type" value="Genomic_DNA"/>
</dbReference>
<accession>A0A4U3L4Z8</accession>
<feature type="region of interest" description="Disordered" evidence="1">
    <location>
        <begin position="23"/>
        <end position="47"/>
    </location>
</feature>
<gene>
    <name evidence="3" type="ORF">FC093_08810</name>
</gene>
<comment type="caution">
    <text evidence="3">The sequence shown here is derived from an EMBL/GenBank/DDBJ whole genome shotgun (WGS) entry which is preliminary data.</text>
</comment>
<dbReference type="PROSITE" id="PS51257">
    <property type="entry name" value="PROKAR_LIPOPROTEIN"/>
    <property type="match status" value="1"/>
</dbReference>
<reference evidence="3 4" key="1">
    <citation type="submission" date="2019-05" db="EMBL/GenBank/DDBJ databases">
        <title>Panacibacter sp. strain 17mud1-8 Genome sequencing and assembly.</title>
        <authorList>
            <person name="Chhetri G."/>
        </authorList>
    </citation>
    <scope>NUCLEOTIDE SEQUENCE [LARGE SCALE GENOMIC DNA]</scope>
    <source>
        <strain evidence="3 4">17mud1-8</strain>
    </source>
</reference>
<evidence type="ECO:0000313" key="3">
    <source>
        <dbReference type="EMBL" id="TKK69404.1"/>
    </source>
</evidence>
<dbReference type="AlphaFoldDB" id="A0A4U3L4Z8"/>
<dbReference type="RefSeq" id="WP_137261400.1">
    <property type="nucleotide sequence ID" value="NZ_SZQL01000005.1"/>
</dbReference>
<protein>
    <submittedName>
        <fullName evidence="3">Uncharacterized protein</fullName>
    </submittedName>
</protein>
<feature type="signal peptide" evidence="2">
    <location>
        <begin position="1"/>
        <end position="24"/>
    </location>
</feature>
<name>A0A4U3L4Z8_9BACT</name>
<evidence type="ECO:0000313" key="4">
    <source>
        <dbReference type="Proteomes" id="UP000305848"/>
    </source>
</evidence>
<dbReference type="Proteomes" id="UP000305848">
    <property type="component" value="Unassembled WGS sequence"/>
</dbReference>
<evidence type="ECO:0000256" key="1">
    <source>
        <dbReference type="SAM" id="MobiDB-lite"/>
    </source>
</evidence>
<proteinExistence type="predicted"/>
<dbReference type="OrthoDB" id="662090at2"/>
<keyword evidence="4" id="KW-1185">Reference proteome</keyword>
<feature type="chain" id="PRO_5020580846" evidence="2">
    <location>
        <begin position="25"/>
        <end position="165"/>
    </location>
</feature>
<sequence>MKLFSSLLLLLVVITVGCSRKTTAASKTTTTTPTTTTTTTTNEPVKPLLDSAEAAEGTTTAPAAPAAVAKPMIIVDARGNFAVKEEDLPPDASKSILNNSNARAYTPAELKTLSYRYGQIPPRILYVPTALQKKNSRGTYYVFMKKYWYWQKSNGYFYLDEHYYK</sequence>
<keyword evidence="2" id="KW-0732">Signal</keyword>
<organism evidence="3 4">
    <name type="scientific">Ilyomonas limi</name>
    <dbReference type="NCBI Taxonomy" id="2575867"/>
    <lineage>
        <taxon>Bacteria</taxon>
        <taxon>Pseudomonadati</taxon>
        <taxon>Bacteroidota</taxon>
        <taxon>Chitinophagia</taxon>
        <taxon>Chitinophagales</taxon>
        <taxon>Chitinophagaceae</taxon>
        <taxon>Ilyomonas</taxon>
    </lineage>
</organism>
<evidence type="ECO:0000256" key="2">
    <source>
        <dbReference type="SAM" id="SignalP"/>
    </source>
</evidence>